<name>A0A0U2WP61_9ENTE</name>
<keyword evidence="2" id="KW-0472">Membrane</keyword>
<evidence type="ECO:0000313" key="4">
    <source>
        <dbReference type="Proteomes" id="UP000067523"/>
    </source>
</evidence>
<dbReference type="InterPro" id="IPR036259">
    <property type="entry name" value="MFS_trans_sf"/>
</dbReference>
<dbReference type="Proteomes" id="UP000067523">
    <property type="component" value="Chromosome"/>
</dbReference>
<gene>
    <name evidence="3" type="ORF">ATZ35_07715</name>
</gene>
<dbReference type="AlphaFoldDB" id="A0A0U2WP61"/>
<keyword evidence="2" id="KW-1133">Transmembrane helix</keyword>
<feature type="transmembrane region" description="Helical" evidence="2">
    <location>
        <begin position="6"/>
        <end position="28"/>
    </location>
</feature>
<evidence type="ECO:0000256" key="1">
    <source>
        <dbReference type="SAM" id="Coils"/>
    </source>
</evidence>
<keyword evidence="1" id="KW-0175">Coiled coil</keyword>
<dbReference type="KEGG" id="erx:ATZ35_07715"/>
<sequence>MTTLDWFFIIGLVLAVLAGLFFILFLILTIRTGTQVKHLNRKKAKTKKKKKRLRIARKKLIKRKKRQRSGAILSLIFSLLLGAGAFYASYYQAMNLTTDDSDSISKGYYLLSDFEQELTKAGSASESQEKTVTNLRYLANSIASYGTKKASTVNTQEGQLTLNRYYNAMKELGTNVMRNYTQIYNNPDLAENYQEDVKKVKKYEQKVFKLYNVNEAALDQKK</sequence>
<evidence type="ECO:0000256" key="2">
    <source>
        <dbReference type="SAM" id="Phobius"/>
    </source>
</evidence>
<dbReference type="EMBL" id="CP013655">
    <property type="protein sequence ID" value="ALS37046.1"/>
    <property type="molecule type" value="Genomic_DNA"/>
</dbReference>
<dbReference type="STRING" id="118060.ATZ35_07715"/>
<feature type="coiled-coil region" evidence="1">
    <location>
        <begin position="36"/>
        <end position="63"/>
    </location>
</feature>
<dbReference type="RefSeq" id="WP_208930254.1">
    <property type="nucleotide sequence ID" value="NZ_CP013655.1"/>
</dbReference>
<protein>
    <submittedName>
        <fullName evidence="3">Uncharacterized protein</fullName>
    </submittedName>
</protein>
<reference evidence="4" key="1">
    <citation type="submission" date="2015-12" db="EMBL/GenBank/DDBJ databases">
        <authorList>
            <person name="Lauer A."/>
            <person name="Humrighouse B."/>
            <person name="Loparev V."/>
            <person name="Shewmaker P.L."/>
            <person name="Whitney A.M."/>
            <person name="McLaughlin R.W."/>
        </authorList>
    </citation>
    <scope>NUCLEOTIDE SEQUENCE [LARGE SCALE GENOMIC DNA]</scope>
    <source>
        <strain evidence="4">LMG 26678</strain>
    </source>
</reference>
<organism evidence="3 4">
    <name type="scientific">Enterococcus rotai</name>
    <dbReference type="NCBI Taxonomy" id="118060"/>
    <lineage>
        <taxon>Bacteria</taxon>
        <taxon>Bacillati</taxon>
        <taxon>Bacillota</taxon>
        <taxon>Bacilli</taxon>
        <taxon>Lactobacillales</taxon>
        <taxon>Enterococcaceae</taxon>
        <taxon>Enterococcus</taxon>
    </lineage>
</organism>
<feature type="transmembrane region" description="Helical" evidence="2">
    <location>
        <begin position="71"/>
        <end position="91"/>
    </location>
</feature>
<proteinExistence type="predicted"/>
<evidence type="ECO:0000313" key="3">
    <source>
        <dbReference type="EMBL" id="ALS37046.1"/>
    </source>
</evidence>
<accession>A0A0U2WP61</accession>
<dbReference type="SUPFAM" id="SSF103473">
    <property type="entry name" value="MFS general substrate transporter"/>
    <property type="match status" value="1"/>
</dbReference>
<keyword evidence="4" id="KW-1185">Reference proteome</keyword>
<keyword evidence="2" id="KW-0812">Transmembrane</keyword>